<comment type="caution">
    <text evidence="1">The sequence shown here is derived from an EMBL/GenBank/DDBJ whole genome shotgun (WGS) entry which is preliminary data.</text>
</comment>
<dbReference type="Proteomes" id="UP001646141">
    <property type="component" value="Unassembled WGS sequence"/>
</dbReference>
<dbReference type="RefSeq" id="WP_202380466.1">
    <property type="nucleotide sequence ID" value="NZ_BAAAMA010000003.1"/>
</dbReference>
<name>A0ABS1SJR2_9MICO</name>
<keyword evidence="2" id="KW-1185">Reference proteome</keyword>
<sequence>MEVDYGALNGLARGLRAAASIIVAEGGVVPAFESGSLRVEREAHDATAERARVVTHLAQLARDQAQLCEEMVQSFQLLDAQVAWVTKRFEP</sequence>
<accession>A0ABS1SJR2</accession>
<gene>
    <name evidence="1" type="ORF">D3226_00335</name>
</gene>
<organism evidence="1 2">
    <name type="scientific">Leucobacter chromiireducens subsp. chromiireducens</name>
    <dbReference type="NCBI Taxonomy" id="660067"/>
    <lineage>
        <taxon>Bacteria</taxon>
        <taxon>Bacillati</taxon>
        <taxon>Actinomycetota</taxon>
        <taxon>Actinomycetes</taxon>
        <taxon>Micrococcales</taxon>
        <taxon>Microbacteriaceae</taxon>
        <taxon>Leucobacter</taxon>
    </lineage>
</organism>
<proteinExistence type="predicted"/>
<dbReference type="EMBL" id="QYAD01000001">
    <property type="protein sequence ID" value="MBL3688411.1"/>
    <property type="molecule type" value="Genomic_DNA"/>
</dbReference>
<evidence type="ECO:0000313" key="1">
    <source>
        <dbReference type="EMBL" id="MBL3688411.1"/>
    </source>
</evidence>
<evidence type="ECO:0000313" key="2">
    <source>
        <dbReference type="Proteomes" id="UP001646141"/>
    </source>
</evidence>
<protein>
    <submittedName>
        <fullName evidence="1">Uncharacterized protein</fullName>
    </submittedName>
</protein>
<reference evidence="1 2" key="1">
    <citation type="submission" date="2018-09" db="EMBL/GenBank/DDBJ databases">
        <title>Comparative genomics of Leucobacter spp.</title>
        <authorList>
            <person name="Reis A.C."/>
            <person name="Kolvenbach B.A."/>
            <person name="Corvini P.F.X."/>
            <person name="Nunes O.C."/>
        </authorList>
    </citation>
    <scope>NUCLEOTIDE SEQUENCE [LARGE SCALE GENOMIC DNA]</scope>
    <source>
        <strain evidence="1 2">L-1</strain>
    </source>
</reference>